<sequence>MPLPSFPRRALIAAAAVSAACACTAALAQAQAYPAKPVTIIVPFSAGGGVDVMARLLAEKLRVTLKQNIIVENKPGASGMLGAGYVVKAAPDGYTLLLGSAGETAINPYVYKDKMAYSPDKDLEPVSLVSRVPNVLVAGPSLKANTTAELLQYAKAHPGKVSYASSGIGNPQHLNGALLEATAGVTMMHVPYKGASGQLSDVTGGNVDMTFVSYAAALPFIQSHKVRALGVTSAKRAGFAQDIPALAETPGLESYDLSNWFGVFAPARTPAPVVAALNDAISAALRDPELARRLSEQGGEVEVMTPQAFSDFIHAQGKQYQAIVEHAHITAE</sequence>
<dbReference type="InterPro" id="IPR005064">
    <property type="entry name" value="BUG"/>
</dbReference>
<dbReference type="OrthoDB" id="8678477at2"/>
<dbReference type="Gene3D" id="3.40.190.150">
    <property type="entry name" value="Bordetella uptake gene, domain 1"/>
    <property type="match status" value="1"/>
</dbReference>
<dbReference type="SUPFAM" id="SSF53850">
    <property type="entry name" value="Periplasmic binding protein-like II"/>
    <property type="match status" value="1"/>
</dbReference>
<dbReference type="AlphaFoldDB" id="A0A4Q1HPU5"/>
<comment type="caution">
    <text evidence="3">The sequence shown here is derived from an EMBL/GenBank/DDBJ whole genome shotgun (WGS) entry which is preliminary data.</text>
</comment>
<reference evidence="3 4" key="1">
    <citation type="journal article" date="2017" name="Int. J. Syst. Evol. Microbiol.">
        <title>Achromobacter aloeverae sp. nov., isolated from the root of Aloe vera (L.) Burm.f.</title>
        <authorList>
            <person name="Kuncharoen N."/>
            <person name="Muramatsu Y."/>
            <person name="Shibata C."/>
            <person name="Kamakura Y."/>
            <person name="Nakagawa Y."/>
            <person name="Tanasupawat S."/>
        </authorList>
    </citation>
    <scope>NUCLEOTIDE SEQUENCE [LARGE SCALE GENOMIC DNA]</scope>
    <source>
        <strain evidence="3 4">AVA-1</strain>
    </source>
</reference>
<dbReference type="EMBL" id="PYAL01000001">
    <property type="protein sequence ID" value="RXN92857.1"/>
    <property type="molecule type" value="Genomic_DNA"/>
</dbReference>
<keyword evidence="2" id="KW-0732">Signal</keyword>
<dbReference type="RefSeq" id="WP_129148813.1">
    <property type="nucleotide sequence ID" value="NZ_JBHSDO010000006.1"/>
</dbReference>
<accession>A0A4Q1HPU5</accession>
<dbReference type="PANTHER" id="PTHR42928">
    <property type="entry name" value="TRICARBOXYLATE-BINDING PROTEIN"/>
    <property type="match status" value="1"/>
</dbReference>
<feature type="signal peptide" evidence="2">
    <location>
        <begin position="1"/>
        <end position="28"/>
    </location>
</feature>
<name>A0A4Q1HPU5_9BURK</name>
<organism evidence="3 4">
    <name type="scientific">Achromobacter aloeverae</name>
    <dbReference type="NCBI Taxonomy" id="1750518"/>
    <lineage>
        <taxon>Bacteria</taxon>
        <taxon>Pseudomonadati</taxon>
        <taxon>Pseudomonadota</taxon>
        <taxon>Betaproteobacteria</taxon>
        <taxon>Burkholderiales</taxon>
        <taxon>Alcaligenaceae</taxon>
        <taxon>Achromobacter</taxon>
    </lineage>
</organism>
<gene>
    <name evidence="3" type="ORF">C7R54_03710</name>
</gene>
<dbReference type="InterPro" id="IPR042100">
    <property type="entry name" value="Bug_dom1"/>
</dbReference>
<feature type="chain" id="PRO_5020456118" evidence="2">
    <location>
        <begin position="29"/>
        <end position="332"/>
    </location>
</feature>
<comment type="similarity">
    <text evidence="1">Belongs to the UPF0065 (bug) family.</text>
</comment>
<evidence type="ECO:0000313" key="3">
    <source>
        <dbReference type="EMBL" id="RXN92857.1"/>
    </source>
</evidence>
<dbReference type="InterPro" id="IPR006311">
    <property type="entry name" value="TAT_signal"/>
</dbReference>
<dbReference type="Proteomes" id="UP000290849">
    <property type="component" value="Unassembled WGS sequence"/>
</dbReference>
<keyword evidence="4" id="KW-1185">Reference proteome</keyword>
<proteinExistence type="inferred from homology"/>
<dbReference type="PIRSF" id="PIRSF017082">
    <property type="entry name" value="YflP"/>
    <property type="match status" value="1"/>
</dbReference>
<protein>
    <submittedName>
        <fullName evidence="3">Tat pathway signal protein</fullName>
    </submittedName>
</protein>
<dbReference type="Pfam" id="PF03401">
    <property type="entry name" value="TctC"/>
    <property type="match status" value="1"/>
</dbReference>
<evidence type="ECO:0000313" key="4">
    <source>
        <dbReference type="Proteomes" id="UP000290849"/>
    </source>
</evidence>
<dbReference type="PANTHER" id="PTHR42928:SF5">
    <property type="entry name" value="BLR1237 PROTEIN"/>
    <property type="match status" value="1"/>
</dbReference>
<evidence type="ECO:0000256" key="2">
    <source>
        <dbReference type="SAM" id="SignalP"/>
    </source>
</evidence>
<dbReference type="Gene3D" id="3.40.190.10">
    <property type="entry name" value="Periplasmic binding protein-like II"/>
    <property type="match status" value="1"/>
</dbReference>
<dbReference type="PROSITE" id="PS51318">
    <property type="entry name" value="TAT"/>
    <property type="match status" value="1"/>
</dbReference>
<evidence type="ECO:0000256" key="1">
    <source>
        <dbReference type="ARBA" id="ARBA00006987"/>
    </source>
</evidence>
<dbReference type="CDD" id="cd13578">
    <property type="entry name" value="PBP2_Bug27"/>
    <property type="match status" value="1"/>
</dbReference>